<dbReference type="EMBL" id="CP001807">
    <property type="protein sequence ID" value="ACY48041.1"/>
    <property type="molecule type" value="Genomic_DNA"/>
</dbReference>
<evidence type="ECO:0000313" key="3">
    <source>
        <dbReference type="Proteomes" id="UP000002221"/>
    </source>
</evidence>
<reference evidence="2 3" key="1">
    <citation type="journal article" date="2009" name="Stand. Genomic Sci.">
        <title>Complete genome sequence of Rhodothermus marinus type strain (R-10).</title>
        <authorList>
            <person name="Nolan M."/>
            <person name="Tindall B.J."/>
            <person name="Pomrenke H."/>
            <person name="Lapidus A."/>
            <person name="Copeland A."/>
            <person name="Glavina Del Rio T."/>
            <person name="Lucas S."/>
            <person name="Chen F."/>
            <person name="Tice H."/>
            <person name="Cheng J.F."/>
            <person name="Saunders E."/>
            <person name="Han C."/>
            <person name="Bruce D."/>
            <person name="Goodwin L."/>
            <person name="Chain P."/>
            <person name="Pitluck S."/>
            <person name="Ovchinikova G."/>
            <person name="Pati A."/>
            <person name="Ivanova N."/>
            <person name="Mavromatis K."/>
            <person name="Chen A."/>
            <person name="Palaniappan K."/>
            <person name="Land M."/>
            <person name="Hauser L."/>
            <person name="Chang Y.J."/>
            <person name="Jeffries C.D."/>
            <person name="Brettin T."/>
            <person name="Goker M."/>
            <person name="Bristow J."/>
            <person name="Eisen J.A."/>
            <person name="Markowitz V."/>
            <person name="Hugenholtz P."/>
            <person name="Kyrpides N.C."/>
            <person name="Klenk H.P."/>
            <person name="Detter J.C."/>
        </authorList>
    </citation>
    <scope>NUCLEOTIDE SEQUENCE [LARGE SCALE GENOMIC DNA]</scope>
    <source>
        <strain evidence="3">ATCC 43812 / DSM 4252 / R-10</strain>
    </source>
</reference>
<organism evidence="2 3">
    <name type="scientific">Rhodothermus marinus (strain ATCC 43812 / DSM 4252 / R-10)</name>
    <name type="common">Rhodothermus obamensis</name>
    <dbReference type="NCBI Taxonomy" id="518766"/>
    <lineage>
        <taxon>Bacteria</taxon>
        <taxon>Pseudomonadati</taxon>
        <taxon>Rhodothermota</taxon>
        <taxon>Rhodothermia</taxon>
        <taxon>Rhodothermales</taxon>
        <taxon>Rhodothermaceae</taxon>
        <taxon>Rhodothermus</taxon>
    </lineage>
</organism>
<dbReference type="OrthoDB" id="9808897at2"/>
<dbReference type="Pfam" id="PF18962">
    <property type="entry name" value="Por_Secre_tail"/>
    <property type="match status" value="1"/>
</dbReference>
<dbReference type="InterPro" id="IPR026444">
    <property type="entry name" value="Secre_tail"/>
</dbReference>
<dbReference type="KEGG" id="rmr:Rmar_1151"/>
<gene>
    <name evidence="2" type="ordered locus">Rmar_1151</name>
</gene>
<dbReference type="STRING" id="518766.Rmar_1151"/>
<evidence type="ECO:0000259" key="1">
    <source>
        <dbReference type="Pfam" id="PF18962"/>
    </source>
</evidence>
<proteinExistence type="predicted"/>
<dbReference type="NCBIfam" id="TIGR04183">
    <property type="entry name" value="Por_Secre_tail"/>
    <property type="match status" value="1"/>
</dbReference>
<protein>
    <recommendedName>
        <fullName evidence="1">Secretion system C-terminal sorting domain-containing protein</fullName>
    </recommendedName>
</protein>
<dbReference type="AlphaFoldDB" id="D0MHT3"/>
<keyword evidence="3" id="KW-1185">Reference proteome</keyword>
<dbReference type="RefSeq" id="WP_012843653.1">
    <property type="nucleotide sequence ID" value="NC_013501.1"/>
</dbReference>
<dbReference type="HOGENOM" id="CLU_008431_0_0_10"/>
<sequence length="896" mass="102067">MQYRRRSLSALLWGALVLLGSWVLMTSSRKLQAGEEVVVKLPIEVIGPDSFVVAVEVFVSDTSGVDSMFLKAHNLGYKYVPELDGSPNYDKKASFRINGGAWIPIDNAHFRAFYPESKMYAPPLTGPIGGPYQTLRGMISIRETGKLKPGRNVIEFRFNGTEGISSGYRVLELDLRQGGRNGTSVLQGTRFVWDDPATWGPPEGYDTPEAVAEGERLWKTRRILLKNAREPVPIVAACADCHAESGFDLKYFNFSNHAIIERAKFHGLSEDEGKKIAAYIRSVDLKLPEGETVSSCGGRPWDPPYQPGPGLSKRPVECWAAGAGRKWVLDSDRRMLAFLAPSARFRAELDALQGVPDPGALRPEVDLSWENVRRYWRMDSTLVLADIPVAFELPDIFAWWPQIYPGDFFPADVWFSSKYYQNYEKVKELLETNGPEYYIEKQRQSRNSPKWDEGLAKLFADYNFRLNPKHDDHEDLSPPPEWGGRYPTHPVGRMAHIAVARWFLMKMWELQMEYKLEDRYADVYGDNVRGIPMEKADRALLLTGPWLMDQTMHRLSKNDLAFAAPFPTLERHHYEDLSWWHLATVLTPKLRTDNPSSGAIDWSYIFEQSRRALERYGRDHTIGHLYYVIAAMQAHTSWYADEGFTPGWGSTRRLGVRMMKAGSPLTWFFFHVPNGFRELDRDTLRMITENLLRSWFIEAQRYDLKHWRSLYGDERVGGSKGIEPPETVFDVPQERCTEDGHPAANVEINDWKNRAFMQYLYNAQCVGVSPTLLDSVARFWEAISPGGNWERFFLSETETPTFSEEVPVSGAFSLQSVYPNPAVHRVTIAYTLPHALPVRLEVYDLLGRRVAVVVEAVQPAGAHRVPFEVRSLASGRYVLRLQAGPHETSRSLIVQK</sequence>
<feature type="domain" description="Secretion system C-terminal sorting" evidence="1">
    <location>
        <begin position="817"/>
        <end position="894"/>
    </location>
</feature>
<dbReference type="Proteomes" id="UP000002221">
    <property type="component" value="Chromosome"/>
</dbReference>
<evidence type="ECO:0000313" key="2">
    <source>
        <dbReference type="EMBL" id="ACY48041.1"/>
    </source>
</evidence>
<accession>D0MHT3</accession>
<dbReference type="eggNOG" id="COG5563">
    <property type="taxonomic scope" value="Bacteria"/>
</dbReference>
<name>D0MHT3_RHOM4</name>